<keyword evidence="12" id="KW-1185">Reference proteome</keyword>
<gene>
    <name evidence="11" type="ORF">MAR_015865</name>
</gene>
<dbReference type="Gene3D" id="3.40.50.300">
    <property type="entry name" value="P-loop containing nucleotide triphosphate hydrolases"/>
    <property type="match status" value="2"/>
</dbReference>
<evidence type="ECO:0000256" key="1">
    <source>
        <dbReference type="ARBA" id="ARBA00022741"/>
    </source>
</evidence>
<keyword evidence="4" id="KW-0067">ATP-binding</keyword>
<protein>
    <submittedName>
        <fullName evidence="11">SUV3-like protein</fullName>
    </submittedName>
</protein>
<dbReference type="InterPro" id="IPR055206">
    <property type="entry name" value="DEXQc_SUV3"/>
</dbReference>
<evidence type="ECO:0000256" key="2">
    <source>
        <dbReference type="ARBA" id="ARBA00022801"/>
    </source>
</evidence>
<sequence>MFLRQLRTLHIPHNYGPALTGAVDSRLCLFCHNRHIANRSKSKHISKHGRQVKGQKSAPAIVTPPTVMELFKPAVVEPNIDTKENDLGEELAGKLSKDDVAVIDEIQLIGDQQRGSSWSRALLGIAAREIHVCGEETAIDLVEKLTYMTGRDSFEVRRYERLTKLEYLDEALVSLDNLRDGDCIVCFRTLDIFNLLNKLRERKIKAAVIYGNLPPGTKIKQAALFNDQENDCNILLATDAIGMGLNLVLKKIVGQERPNVTDIFVYVAKMNESYFMCNLEDMKALAQVLQDIPMNMRSKFTFCVAPLKIKDGFPRIMFKKMAKLLSEGHSLNFPWLSKNLGIPFKPPRTIAELQHLQAVFNVIDIYLWLSYRFTMFDDIELVQDLRVEVDTMIQSYLRFLNSNKETDESRLDSIVSDNSLTDNPLRQYQAVPKKQPTNEIMDILFGEKLQTDVRSRQQVDRKTVSEAAEQPVLNKSETNAKSTPHMPSDFTDFTWKPPSTEDEDIIFISSTSKTPAVSHLKNTWRSSSTEDEDIFISSTSKTPAVSHSKNLEAVQTCSNSEILNSSVEQMESDTEPIDDLEDFTQQIAKSNTSSSTPKVINFWSDSEIKPDANVSDNTVFKNTADVISRDSVTRDAIADEYGSIEDEIDNHLKNKLIRDTEFPIQLEPSELNEVSIDENDTDFVKAFTRAKLEQMNAMNNTSKQTSSVMEKHGKIAQQLLMKKVLSPRILEALLKEWDQEKQK</sequence>
<accession>A0ABY7FMC6</accession>
<evidence type="ECO:0000259" key="8">
    <source>
        <dbReference type="Pfam" id="PF12513"/>
    </source>
</evidence>
<feature type="domain" description="ATP-dependent RNA helicase SUV3 DEXQ-box helicase" evidence="10">
    <location>
        <begin position="97"/>
        <end position="159"/>
    </location>
</feature>
<dbReference type="InterPro" id="IPR001650">
    <property type="entry name" value="Helicase_C-like"/>
</dbReference>
<dbReference type="InterPro" id="IPR050699">
    <property type="entry name" value="RNA-DNA_Helicase"/>
</dbReference>
<dbReference type="PANTHER" id="PTHR12131:SF1">
    <property type="entry name" value="ATP-DEPENDENT RNA HELICASE SUPV3L1, MITOCHONDRIAL-RELATED"/>
    <property type="match status" value="1"/>
</dbReference>
<feature type="region of interest" description="Disordered" evidence="6">
    <location>
        <begin position="455"/>
        <end position="495"/>
    </location>
</feature>
<dbReference type="Pfam" id="PF18147">
    <property type="entry name" value="Suv3_C_1"/>
    <property type="match status" value="1"/>
</dbReference>
<feature type="compositionally biased region" description="Polar residues" evidence="6">
    <location>
        <begin position="473"/>
        <end position="482"/>
    </location>
</feature>
<comment type="catalytic activity">
    <reaction evidence="5">
        <text>ATP + H2O = ADP + phosphate + H(+)</text>
        <dbReference type="Rhea" id="RHEA:13065"/>
        <dbReference type="ChEBI" id="CHEBI:15377"/>
        <dbReference type="ChEBI" id="CHEBI:15378"/>
        <dbReference type="ChEBI" id="CHEBI:30616"/>
        <dbReference type="ChEBI" id="CHEBI:43474"/>
        <dbReference type="ChEBI" id="CHEBI:456216"/>
        <dbReference type="EC" id="3.6.4.13"/>
    </reaction>
</comment>
<evidence type="ECO:0000313" key="12">
    <source>
        <dbReference type="Proteomes" id="UP001164746"/>
    </source>
</evidence>
<dbReference type="Pfam" id="PF00271">
    <property type="entry name" value="Helicase_C"/>
    <property type="match status" value="1"/>
</dbReference>
<evidence type="ECO:0000256" key="3">
    <source>
        <dbReference type="ARBA" id="ARBA00022806"/>
    </source>
</evidence>
<evidence type="ECO:0000256" key="4">
    <source>
        <dbReference type="ARBA" id="ARBA00022840"/>
    </source>
</evidence>
<evidence type="ECO:0000256" key="6">
    <source>
        <dbReference type="SAM" id="MobiDB-lite"/>
    </source>
</evidence>
<dbReference type="Gene3D" id="1.20.58.1080">
    <property type="match status" value="1"/>
</dbReference>
<keyword evidence="2" id="KW-0378">Hydrolase</keyword>
<dbReference type="Pfam" id="PF22527">
    <property type="entry name" value="DEXQc_Suv3"/>
    <property type="match status" value="1"/>
</dbReference>
<dbReference type="PANTHER" id="PTHR12131">
    <property type="entry name" value="ATP-DEPENDENT RNA AND DNA HELICASE"/>
    <property type="match status" value="1"/>
</dbReference>
<reference evidence="11" key="1">
    <citation type="submission" date="2022-11" db="EMBL/GenBank/DDBJ databases">
        <title>Centuries of genome instability and evolution in soft-shell clam transmissible cancer (bioRxiv).</title>
        <authorList>
            <person name="Hart S.F.M."/>
            <person name="Yonemitsu M.A."/>
            <person name="Giersch R.M."/>
            <person name="Beal B.F."/>
            <person name="Arriagada G."/>
            <person name="Davis B.W."/>
            <person name="Ostrander E.A."/>
            <person name="Goff S.P."/>
            <person name="Metzger M.J."/>
        </authorList>
    </citation>
    <scope>NUCLEOTIDE SEQUENCE</scope>
    <source>
        <strain evidence="11">MELC-2E11</strain>
        <tissue evidence="11">Siphon/mantle</tissue>
    </source>
</reference>
<feature type="domain" description="Suv3 C-terminal" evidence="9">
    <location>
        <begin position="284"/>
        <end position="312"/>
    </location>
</feature>
<evidence type="ECO:0000259" key="10">
    <source>
        <dbReference type="Pfam" id="PF22527"/>
    </source>
</evidence>
<feature type="domain" description="Helicase C-terminal" evidence="7">
    <location>
        <begin position="164"/>
        <end position="247"/>
    </location>
</feature>
<dbReference type="Pfam" id="PF12513">
    <property type="entry name" value="SUV3_C"/>
    <property type="match status" value="1"/>
</dbReference>
<evidence type="ECO:0000259" key="7">
    <source>
        <dbReference type="Pfam" id="PF00271"/>
    </source>
</evidence>
<organism evidence="11 12">
    <name type="scientific">Mya arenaria</name>
    <name type="common">Soft-shell clam</name>
    <dbReference type="NCBI Taxonomy" id="6604"/>
    <lineage>
        <taxon>Eukaryota</taxon>
        <taxon>Metazoa</taxon>
        <taxon>Spiralia</taxon>
        <taxon>Lophotrochozoa</taxon>
        <taxon>Mollusca</taxon>
        <taxon>Bivalvia</taxon>
        <taxon>Autobranchia</taxon>
        <taxon>Heteroconchia</taxon>
        <taxon>Euheterodonta</taxon>
        <taxon>Imparidentia</taxon>
        <taxon>Neoheterodontei</taxon>
        <taxon>Myida</taxon>
        <taxon>Myoidea</taxon>
        <taxon>Myidae</taxon>
        <taxon>Mya</taxon>
    </lineage>
</organism>
<keyword evidence="1" id="KW-0547">Nucleotide-binding</keyword>
<evidence type="ECO:0000259" key="9">
    <source>
        <dbReference type="Pfam" id="PF18147"/>
    </source>
</evidence>
<proteinExistence type="predicted"/>
<dbReference type="InterPro" id="IPR027417">
    <property type="entry name" value="P-loop_NTPase"/>
</dbReference>
<feature type="compositionally biased region" description="Basic and acidic residues" evidence="6">
    <location>
        <begin position="455"/>
        <end position="464"/>
    </location>
</feature>
<dbReference type="Proteomes" id="UP001164746">
    <property type="component" value="Chromosome 12"/>
</dbReference>
<dbReference type="InterPro" id="IPR041082">
    <property type="entry name" value="Suv3_C_1"/>
</dbReference>
<name>A0ABY7FMC6_MYAAR</name>
<evidence type="ECO:0000256" key="5">
    <source>
        <dbReference type="ARBA" id="ARBA00047984"/>
    </source>
</evidence>
<feature type="domain" description="ATP-dependent RNA helicase SUV3 C-terminal" evidence="8">
    <location>
        <begin position="353"/>
        <end position="398"/>
    </location>
</feature>
<dbReference type="SUPFAM" id="SSF52540">
    <property type="entry name" value="P-loop containing nucleoside triphosphate hydrolases"/>
    <property type="match status" value="1"/>
</dbReference>
<keyword evidence="3" id="KW-0347">Helicase</keyword>
<dbReference type="InterPro" id="IPR022192">
    <property type="entry name" value="SUV3_C"/>
</dbReference>
<evidence type="ECO:0000313" key="11">
    <source>
        <dbReference type="EMBL" id="WAR21891.1"/>
    </source>
</evidence>
<dbReference type="EMBL" id="CP111023">
    <property type="protein sequence ID" value="WAR21891.1"/>
    <property type="molecule type" value="Genomic_DNA"/>
</dbReference>